<dbReference type="SUPFAM" id="SSF51182">
    <property type="entry name" value="RmlC-like cupins"/>
    <property type="match status" value="1"/>
</dbReference>
<protein>
    <recommendedName>
        <fullName evidence="2">Cupin type-2 domain-containing protein</fullName>
    </recommendedName>
</protein>
<feature type="signal peptide" evidence="1">
    <location>
        <begin position="1"/>
        <end position="20"/>
    </location>
</feature>
<dbReference type="InterPro" id="IPR013096">
    <property type="entry name" value="Cupin_2"/>
</dbReference>
<evidence type="ECO:0000256" key="1">
    <source>
        <dbReference type="SAM" id="SignalP"/>
    </source>
</evidence>
<gene>
    <name evidence="3" type="ORF">TD95_002305</name>
</gene>
<dbReference type="Pfam" id="PF07883">
    <property type="entry name" value="Cupin_2"/>
    <property type="match status" value="1"/>
</dbReference>
<dbReference type="OrthoDB" id="5840532at2759"/>
<organism evidence="3 4">
    <name type="scientific">Thielaviopsis punctulata</name>
    <dbReference type="NCBI Taxonomy" id="72032"/>
    <lineage>
        <taxon>Eukaryota</taxon>
        <taxon>Fungi</taxon>
        <taxon>Dikarya</taxon>
        <taxon>Ascomycota</taxon>
        <taxon>Pezizomycotina</taxon>
        <taxon>Sordariomycetes</taxon>
        <taxon>Hypocreomycetidae</taxon>
        <taxon>Microascales</taxon>
        <taxon>Ceratocystidaceae</taxon>
        <taxon>Thielaviopsis</taxon>
    </lineage>
</organism>
<name>A0A0F4ZA01_9PEZI</name>
<feature type="domain" description="Cupin type-2" evidence="2">
    <location>
        <begin position="137"/>
        <end position="199"/>
    </location>
</feature>
<dbReference type="AlphaFoldDB" id="A0A0F4ZA01"/>
<dbReference type="InterPro" id="IPR014710">
    <property type="entry name" value="RmlC-like_jellyroll"/>
</dbReference>
<sequence>MLLVTSFTFLALLASVFVYAATSMNRPPTANQLSSSLPGPRTILTGHDSSGAARINSVRPVKWTSYQNGRMGMSVAYTTQFHATLTNDADIAAHDALVASPPASPRASPRASADAVIGTGVTSRLGLVKPNGTVLRYVDIAPGHECMMHRTQSVDYGIVLEGEIVAVMGSGDEIVMGRGDVMVQRATMHKWRNDSPTHWARMIFCLQDCEAPVVAGRKLGEDVGEGFEGLPESGNSK</sequence>
<keyword evidence="4" id="KW-1185">Reference proteome</keyword>
<dbReference type="Gene3D" id="2.60.120.10">
    <property type="entry name" value="Jelly Rolls"/>
    <property type="match status" value="1"/>
</dbReference>
<evidence type="ECO:0000313" key="4">
    <source>
        <dbReference type="Proteomes" id="UP000033483"/>
    </source>
</evidence>
<dbReference type="EMBL" id="LAEV01001776">
    <property type="protein sequence ID" value="KKA27329.1"/>
    <property type="molecule type" value="Genomic_DNA"/>
</dbReference>
<comment type="caution">
    <text evidence="3">The sequence shown here is derived from an EMBL/GenBank/DDBJ whole genome shotgun (WGS) entry which is preliminary data.</text>
</comment>
<evidence type="ECO:0000259" key="2">
    <source>
        <dbReference type="Pfam" id="PF07883"/>
    </source>
</evidence>
<dbReference type="CDD" id="cd02231">
    <property type="entry name" value="cupin_BLL6423-like"/>
    <property type="match status" value="1"/>
</dbReference>
<dbReference type="Proteomes" id="UP000033483">
    <property type="component" value="Unassembled WGS sequence"/>
</dbReference>
<proteinExistence type="predicted"/>
<dbReference type="InterPro" id="IPR047142">
    <property type="entry name" value="OryJ/VirC-like"/>
</dbReference>
<evidence type="ECO:0000313" key="3">
    <source>
        <dbReference type="EMBL" id="KKA27329.1"/>
    </source>
</evidence>
<dbReference type="InterPro" id="IPR011051">
    <property type="entry name" value="RmlC_Cupin_sf"/>
</dbReference>
<feature type="chain" id="PRO_5002482457" description="Cupin type-2 domain-containing protein" evidence="1">
    <location>
        <begin position="21"/>
        <end position="237"/>
    </location>
</feature>
<reference evidence="3 4" key="1">
    <citation type="submission" date="2015-03" db="EMBL/GenBank/DDBJ databases">
        <authorList>
            <person name="Radwan O."/>
            <person name="Al-Naeli F.A."/>
            <person name="Rendon G.A."/>
            <person name="Fields C."/>
        </authorList>
    </citation>
    <scope>NUCLEOTIDE SEQUENCE [LARGE SCALE GENOMIC DNA]</scope>
    <source>
        <strain evidence="3">CR-DP1</strain>
    </source>
</reference>
<dbReference type="PANTHER" id="PTHR36156:SF2">
    <property type="entry name" value="CUPIN TYPE-2 DOMAIN-CONTAINING PROTEIN"/>
    <property type="match status" value="1"/>
</dbReference>
<accession>A0A0F4ZA01</accession>
<keyword evidence="1" id="KW-0732">Signal</keyword>
<dbReference type="PANTHER" id="PTHR36156">
    <property type="entry name" value="SLR2101 PROTEIN"/>
    <property type="match status" value="1"/>
</dbReference>